<dbReference type="EMBL" id="LZYH01000278">
    <property type="protein sequence ID" value="OFC62176.1"/>
    <property type="molecule type" value="Genomic_DNA"/>
</dbReference>
<dbReference type="Proteomes" id="UP000175707">
    <property type="component" value="Unassembled WGS sequence"/>
</dbReference>
<organism evidence="2 4">
    <name type="scientific">Acidithiobacillus caldus</name>
    <dbReference type="NCBI Taxonomy" id="33059"/>
    <lineage>
        <taxon>Bacteria</taxon>
        <taxon>Pseudomonadati</taxon>
        <taxon>Pseudomonadota</taxon>
        <taxon>Acidithiobacillia</taxon>
        <taxon>Acidithiobacillales</taxon>
        <taxon>Acidithiobacillaceae</taxon>
        <taxon>Acidithiobacillus</taxon>
    </lineage>
</organism>
<comment type="caution">
    <text evidence="2">The sequence shown here is derived from an EMBL/GenBank/DDBJ whole genome shotgun (WGS) entry which is preliminary data.</text>
</comment>
<evidence type="ECO:0000313" key="2">
    <source>
        <dbReference type="EMBL" id="OFC62176.1"/>
    </source>
</evidence>
<dbReference type="RefSeq" id="WP_070113537.1">
    <property type="nucleotide sequence ID" value="NZ_LZYE01000162.1"/>
</dbReference>
<evidence type="ECO:0000313" key="1">
    <source>
        <dbReference type="EMBL" id="OFC36381.1"/>
    </source>
</evidence>
<dbReference type="EMBL" id="LZYE01000162">
    <property type="protein sequence ID" value="OFC36381.1"/>
    <property type="molecule type" value="Genomic_DNA"/>
</dbReference>
<protein>
    <submittedName>
        <fullName evidence="2">Uncharacterized protein</fullName>
    </submittedName>
</protein>
<name>A0A1E7Z062_9PROT</name>
<gene>
    <name evidence="1" type="ORF">BAE27_06275</name>
    <name evidence="2" type="ORF">BAE30_02695</name>
</gene>
<accession>A0A1E7Z062</accession>
<dbReference type="AlphaFoldDB" id="A0A1E7Z062"/>
<evidence type="ECO:0000313" key="3">
    <source>
        <dbReference type="Proteomes" id="UP000175616"/>
    </source>
</evidence>
<proteinExistence type="predicted"/>
<evidence type="ECO:0000313" key="4">
    <source>
        <dbReference type="Proteomes" id="UP000175707"/>
    </source>
</evidence>
<reference evidence="3 4" key="1">
    <citation type="submission" date="2016-06" db="EMBL/GenBank/DDBJ databases">
        <title>Gene turnover analysis identifies the evolutionary adaptation of the extremophile Acidithiobacillus caldus.</title>
        <authorList>
            <person name="Zhang X."/>
        </authorList>
    </citation>
    <scope>NUCLEOTIDE SEQUENCE [LARGE SCALE GENOMIC DNA]</scope>
    <source>
        <strain evidence="1 3">DX</strain>
        <strain evidence="2 4">S1</strain>
    </source>
</reference>
<sequence length="266" mass="29192">MDKNTIADIIRSVAAETLGRNVRRYKYAIIDGEPGQNMLGYGVDHKPVEGTVVFTSSDLVVLKRGAKAEYTAFDTAILPSDVALEIGNKVRITPYARRRFDGTFVYDPIKNPDGTSTLIIGDNKSYLPIEKGTIQSEYLLALVDLIERGKTSSYRTIAQVLIDAGAYLEPIQHNDPVGDALKTASPALTFRIASQKLEGYLTIFYDYGMDYYGVRVLDSCGSVIDTVTDIDFTALAEVVENLVDDGTWKIAKVEQLGKTASSRKTA</sequence>
<dbReference type="Proteomes" id="UP000175616">
    <property type="component" value="Unassembled WGS sequence"/>
</dbReference>